<dbReference type="RefSeq" id="WP_012122311.1">
    <property type="nucleotide sequence ID" value="NC_009767.1"/>
</dbReference>
<evidence type="ECO:0000313" key="6">
    <source>
        <dbReference type="Proteomes" id="UP000000263"/>
    </source>
</evidence>
<accession>A7NQP2</accession>
<gene>
    <name evidence="5" type="ordered locus">Rcas_3851</name>
</gene>
<dbReference type="AlphaFoldDB" id="A7NQP2"/>
<dbReference type="InterPro" id="IPR036291">
    <property type="entry name" value="NAD(P)-bd_dom_sf"/>
</dbReference>
<reference evidence="5 6" key="1">
    <citation type="submission" date="2007-08" db="EMBL/GenBank/DDBJ databases">
        <title>Complete sequence of Roseiflexus castenholzii DSM 13941.</title>
        <authorList>
            <consortium name="US DOE Joint Genome Institute"/>
            <person name="Copeland A."/>
            <person name="Lucas S."/>
            <person name="Lapidus A."/>
            <person name="Barry K."/>
            <person name="Glavina del Rio T."/>
            <person name="Dalin E."/>
            <person name="Tice H."/>
            <person name="Pitluck S."/>
            <person name="Thompson L.S."/>
            <person name="Brettin T."/>
            <person name="Bruce D."/>
            <person name="Detter J.C."/>
            <person name="Han C."/>
            <person name="Tapia R."/>
            <person name="Schmutz J."/>
            <person name="Larimer F."/>
            <person name="Land M."/>
            <person name="Hauser L."/>
            <person name="Kyrpides N."/>
            <person name="Mikhailova N."/>
            <person name="Bryant D.A."/>
            <person name="Hanada S."/>
            <person name="Tsukatani Y."/>
            <person name="Richardson P."/>
        </authorList>
    </citation>
    <scope>NUCLEOTIDE SEQUENCE [LARGE SCALE GENOMIC DNA]</scope>
    <source>
        <strain evidence="6">DSM 13941 / HLO8</strain>
    </source>
</reference>
<comment type="similarity">
    <text evidence="1">Belongs to the short-chain dehydrogenases/reductases (SDR) family.</text>
</comment>
<dbReference type="Pfam" id="PF13561">
    <property type="entry name" value="adh_short_C2"/>
    <property type="match status" value="1"/>
</dbReference>
<keyword evidence="2" id="KW-0560">Oxidoreductase</keyword>
<dbReference type="PROSITE" id="PS51257">
    <property type="entry name" value="PROKAR_LIPOPROTEIN"/>
    <property type="match status" value="1"/>
</dbReference>
<keyword evidence="6" id="KW-1185">Reference proteome</keyword>
<dbReference type="InterPro" id="IPR002347">
    <property type="entry name" value="SDR_fam"/>
</dbReference>
<dbReference type="OrthoDB" id="153550at2"/>
<evidence type="ECO:0000256" key="2">
    <source>
        <dbReference type="ARBA" id="ARBA00023002"/>
    </source>
</evidence>
<dbReference type="HOGENOM" id="CLU_010194_1_0_0"/>
<protein>
    <submittedName>
        <fullName evidence="5">Short-chain dehydrogenase/reductase SDR</fullName>
    </submittedName>
</protein>
<evidence type="ECO:0000256" key="1">
    <source>
        <dbReference type="ARBA" id="ARBA00006484"/>
    </source>
</evidence>
<dbReference type="SMART" id="SM00822">
    <property type="entry name" value="PKS_KR"/>
    <property type="match status" value="1"/>
</dbReference>
<dbReference type="NCBIfam" id="NF005559">
    <property type="entry name" value="PRK07231.1"/>
    <property type="match status" value="1"/>
</dbReference>
<dbReference type="InterPro" id="IPR057326">
    <property type="entry name" value="KR_dom"/>
</dbReference>
<feature type="domain" description="Ketoreductase" evidence="4">
    <location>
        <begin position="6"/>
        <end position="185"/>
    </location>
</feature>
<name>A7NQP2_ROSCS</name>
<keyword evidence="3" id="KW-0520">NAD</keyword>
<dbReference type="GO" id="GO:0016491">
    <property type="term" value="F:oxidoreductase activity"/>
    <property type="evidence" value="ECO:0007669"/>
    <property type="project" value="UniProtKB-KW"/>
</dbReference>
<dbReference type="PRINTS" id="PR00080">
    <property type="entry name" value="SDRFAMILY"/>
</dbReference>
<dbReference type="PRINTS" id="PR00081">
    <property type="entry name" value="GDHRDH"/>
</dbReference>
<dbReference type="FunFam" id="3.40.50.720:FF:000084">
    <property type="entry name" value="Short-chain dehydrogenase reductase"/>
    <property type="match status" value="1"/>
</dbReference>
<evidence type="ECO:0000313" key="5">
    <source>
        <dbReference type="EMBL" id="ABU59888.1"/>
    </source>
</evidence>
<proteinExistence type="inferred from homology"/>
<evidence type="ECO:0000256" key="3">
    <source>
        <dbReference type="ARBA" id="ARBA00023027"/>
    </source>
</evidence>
<dbReference type="PROSITE" id="PS00061">
    <property type="entry name" value="ADH_SHORT"/>
    <property type="match status" value="1"/>
</dbReference>
<dbReference type="CDD" id="cd05233">
    <property type="entry name" value="SDR_c"/>
    <property type="match status" value="1"/>
</dbReference>
<dbReference type="PANTHER" id="PTHR24321">
    <property type="entry name" value="DEHYDROGENASES, SHORT CHAIN"/>
    <property type="match status" value="1"/>
</dbReference>
<dbReference type="EMBL" id="CP000804">
    <property type="protein sequence ID" value="ABU59888.1"/>
    <property type="molecule type" value="Genomic_DNA"/>
</dbReference>
<sequence length="256" mass="27027">MRLCGKVTLITGGATGIGAACARRFADEGAHVVIADINEQAGRRTAEVCGGRFVTTDIGNAEQCRAAVEETVACYGRLDILVNTAAHLGGYHDAAAMTLEEWHAVLAVTLDGVFYCSKYAVQEMLKTGGGAIVIIASVEGMMGAAGHAAYVTAKSALFGLTRSLAIDFGKSGVRVNAISPGIIDSGQPDIERLKHDPDIMRFWRDMTVLDRMGRPEEVAAAALFLASDEASYITGQNLAVDGGWTIGHPPLPRSFQ</sequence>
<dbReference type="eggNOG" id="COG1028">
    <property type="taxonomic scope" value="Bacteria"/>
</dbReference>
<dbReference type="SUPFAM" id="SSF51735">
    <property type="entry name" value="NAD(P)-binding Rossmann-fold domains"/>
    <property type="match status" value="1"/>
</dbReference>
<dbReference type="STRING" id="383372.Rcas_3851"/>
<dbReference type="InterPro" id="IPR020904">
    <property type="entry name" value="Sc_DH/Rdtase_CS"/>
</dbReference>
<dbReference type="Proteomes" id="UP000000263">
    <property type="component" value="Chromosome"/>
</dbReference>
<dbReference type="Gene3D" id="3.40.50.720">
    <property type="entry name" value="NAD(P)-binding Rossmann-like Domain"/>
    <property type="match status" value="1"/>
</dbReference>
<dbReference type="PANTHER" id="PTHR24321:SF8">
    <property type="entry name" value="ESTRADIOL 17-BETA-DEHYDROGENASE 8-RELATED"/>
    <property type="match status" value="1"/>
</dbReference>
<organism evidence="5 6">
    <name type="scientific">Roseiflexus castenholzii (strain DSM 13941 / HLO8)</name>
    <dbReference type="NCBI Taxonomy" id="383372"/>
    <lineage>
        <taxon>Bacteria</taxon>
        <taxon>Bacillati</taxon>
        <taxon>Chloroflexota</taxon>
        <taxon>Chloroflexia</taxon>
        <taxon>Chloroflexales</taxon>
        <taxon>Roseiflexineae</taxon>
        <taxon>Roseiflexaceae</taxon>
        <taxon>Roseiflexus</taxon>
    </lineage>
</organism>
<evidence type="ECO:0000259" key="4">
    <source>
        <dbReference type="SMART" id="SM00822"/>
    </source>
</evidence>
<dbReference type="KEGG" id="rca:Rcas_3851"/>